<dbReference type="PRINTS" id="PR00081">
    <property type="entry name" value="GDHRDH"/>
</dbReference>
<organism evidence="4 5">
    <name type="scientific">Oleoguttula mirabilis</name>
    <dbReference type="NCBI Taxonomy" id="1507867"/>
    <lineage>
        <taxon>Eukaryota</taxon>
        <taxon>Fungi</taxon>
        <taxon>Dikarya</taxon>
        <taxon>Ascomycota</taxon>
        <taxon>Pezizomycotina</taxon>
        <taxon>Dothideomycetes</taxon>
        <taxon>Dothideomycetidae</taxon>
        <taxon>Mycosphaerellales</taxon>
        <taxon>Teratosphaeriaceae</taxon>
        <taxon>Oleoguttula</taxon>
    </lineage>
</organism>
<accession>A0AAV9JKH0</accession>
<dbReference type="Pfam" id="PF13561">
    <property type="entry name" value="adh_short_C2"/>
    <property type="match status" value="1"/>
</dbReference>
<gene>
    <name evidence="4" type="ORF">LTR36_002690</name>
</gene>
<proteinExistence type="inferred from homology"/>
<evidence type="ECO:0000313" key="5">
    <source>
        <dbReference type="Proteomes" id="UP001324427"/>
    </source>
</evidence>
<name>A0AAV9JKH0_9PEZI</name>
<comment type="similarity">
    <text evidence="1">Belongs to the short-chain dehydrogenases/reductases (SDR) family.</text>
</comment>
<evidence type="ECO:0000256" key="2">
    <source>
        <dbReference type="ARBA" id="ARBA00022857"/>
    </source>
</evidence>
<dbReference type="SUPFAM" id="SSF51735">
    <property type="entry name" value="NAD(P)-binding Rossmann-fold domains"/>
    <property type="match status" value="1"/>
</dbReference>
<dbReference type="FunFam" id="3.40.50.720:FF:000084">
    <property type="entry name" value="Short-chain dehydrogenase reductase"/>
    <property type="match status" value="1"/>
</dbReference>
<evidence type="ECO:0000313" key="4">
    <source>
        <dbReference type="EMBL" id="KAK4545736.1"/>
    </source>
</evidence>
<dbReference type="Proteomes" id="UP001324427">
    <property type="component" value="Unassembled WGS sequence"/>
</dbReference>
<keyword evidence="2" id="KW-0521">NADP</keyword>
<dbReference type="PANTHER" id="PTHR48107">
    <property type="entry name" value="NADPH-DEPENDENT ALDEHYDE REDUCTASE-LIKE PROTEIN, CHLOROPLASTIC-RELATED"/>
    <property type="match status" value="1"/>
</dbReference>
<protein>
    <submittedName>
        <fullName evidence="4">Uncharacterized protein</fullName>
    </submittedName>
</protein>
<keyword evidence="3" id="KW-0560">Oxidoreductase</keyword>
<dbReference type="EMBL" id="JAVFHQ010000018">
    <property type="protein sequence ID" value="KAK4545736.1"/>
    <property type="molecule type" value="Genomic_DNA"/>
</dbReference>
<keyword evidence="5" id="KW-1185">Reference proteome</keyword>
<evidence type="ECO:0000256" key="3">
    <source>
        <dbReference type="ARBA" id="ARBA00023002"/>
    </source>
</evidence>
<evidence type="ECO:0000256" key="1">
    <source>
        <dbReference type="ARBA" id="ARBA00006484"/>
    </source>
</evidence>
<comment type="caution">
    <text evidence="4">The sequence shown here is derived from an EMBL/GenBank/DDBJ whole genome shotgun (WGS) entry which is preliminary data.</text>
</comment>
<sequence>MAETIPAPLKGKVAVVTGGSRGIGAGIAQTFARNGCTHIAITYLANKNAAHQTLDAIREINSSIKTCAFSADVRDPESGKKVVEEALKQLGTDHIDIMVSNAAVVEMDAFPPAADLDHQSWSNILTAEAWTPFVLAREAVKYMPKGGRIILLSSTASKMALGDPMTIYAVGKAALDTVARNLATIYGPKYGVTVNSISVGATVTDGMKAAMDSFGPGSLEWAASLSLMKRVGEVEDVADIVAFVASPQAGWITGNAVPANGGTLSMLQS</sequence>
<dbReference type="PANTHER" id="PTHR48107:SF7">
    <property type="entry name" value="RE15974P"/>
    <property type="match status" value="1"/>
</dbReference>
<dbReference type="Gene3D" id="3.40.50.720">
    <property type="entry name" value="NAD(P)-binding Rossmann-like Domain"/>
    <property type="match status" value="1"/>
</dbReference>
<dbReference type="GO" id="GO:0016614">
    <property type="term" value="F:oxidoreductase activity, acting on CH-OH group of donors"/>
    <property type="evidence" value="ECO:0007669"/>
    <property type="project" value="UniProtKB-ARBA"/>
</dbReference>
<reference evidence="4 5" key="1">
    <citation type="submission" date="2021-11" db="EMBL/GenBank/DDBJ databases">
        <title>Black yeast isolated from Biological Soil Crust.</title>
        <authorList>
            <person name="Kurbessoian T."/>
        </authorList>
    </citation>
    <scope>NUCLEOTIDE SEQUENCE [LARGE SCALE GENOMIC DNA]</scope>
    <source>
        <strain evidence="4 5">CCFEE 5522</strain>
    </source>
</reference>
<dbReference type="InterPro" id="IPR002347">
    <property type="entry name" value="SDR_fam"/>
</dbReference>
<dbReference type="AlphaFoldDB" id="A0AAV9JKH0"/>
<dbReference type="InterPro" id="IPR036291">
    <property type="entry name" value="NAD(P)-bd_dom_sf"/>
</dbReference>